<sequence length="238" mass="25902">MSSRAVQSLPILASLLTLFLAAASAFEFDHKTHLHPPSLPLFDLLPLSLDLISPSSPLLSLHPPPAPSLCAKAEVATSGTRRQLGDGWIAVARYSAPAAPTGRSGPGGGAVCGGEQEYLWPRSYGLIDKASLTDLHNLHPTDVNGYIDWSINQRGKMEAHICGFLIHQIQLWHLATLQKMFQKMLEQIGSESHIPKSVAVGHTEEVAMDEAPIEKEQSFVQQDTVMEDTPIQGEQENE</sequence>
<proteinExistence type="predicted"/>
<comment type="caution">
    <text evidence="3">The sequence shown here is derived from an EMBL/GenBank/DDBJ whole genome shotgun (WGS) entry which is preliminary data.</text>
</comment>
<dbReference type="EMBL" id="NMUH01008420">
    <property type="protein sequence ID" value="MQM18752.1"/>
    <property type="molecule type" value="Genomic_DNA"/>
</dbReference>
<evidence type="ECO:0000256" key="1">
    <source>
        <dbReference type="SAM" id="MobiDB-lite"/>
    </source>
</evidence>
<evidence type="ECO:0000256" key="2">
    <source>
        <dbReference type="SAM" id="SignalP"/>
    </source>
</evidence>
<keyword evidence="4" id="KW-1185">Reference proteome</keyword>
<evidence type="ECO:0000313" key="3">
    <source>
        <dbReference type="EMBL" id="MQM18752.1"/>
    </source>
</evidence>
<protein>
    <submittedName>
        <fullName evidence="3">Uncharacterized protein</fullName>
    </submittedName>
</protein>
<feature type="region of interest" description="Disordered" evidence="1">
    <location>
        <begin position="215"/>
        <end position="238"/>
    </location>
</feature>
<reference evidence="3" key="1">
    <citation type="submission" date="2017-07" db="EMBL/GenBank/DDBJ databases">
        <title>Taro Niue Genome Assembly and Annotation.</title>
        <authorList>
            <person name="Atibalentja N."/>
            <person name="Keating K."/>
            <person name="Fields C.J."/>
        </authorList>
    </citation>
    <scope>NUCLEOTIDE SEQUENCE</scope>
    <source>
        <strain evidence="3">Niue_2</strain>
        <tissue evidence="3">Leaf</tissue>
    </source>
</reference>
<gene>
    <name evidence="3" type="ORF">Taro_051749</name>
</gene>
<organism evidence="3 4">
    <name type="scientific">Colocasia esculenta</name>
    <name type="common">Wild taro</name>
    <name type="synonym">Arum esculentum</name>
    <dbReference type="NCBI Taxonomy" id="4460"/>
    <lineage>
        <taxon>Eukaryota</taxon>
        <taxon>Viridiplantae</taxon>
        <taxon>Streptophyta</taxon>
        <taxon>Embryophyta</taxon>
        <taxon>Tracheophyta</taxon>
        <taxon>Spermatophyta</taxon>
        <taxon>Magnoliopsida</taxon>
        <taxon>Liliopsida</taxon>
        <taxon>Araceae</taxon>
        <taxon>Aroideae</taxon>
        <taxon>Colocasieae</taxon>
        <taxon>Colocasia</taxon>
    </lineage>
</organism>
<accession>A0A843XHM8</accession>
<feature type="chain" id="PRO_5033035375" evidence="2">
    <location>
        <begin position="26"/>
        <end position="238"/>
    </location>
</feature>
<dbReference type="Proteomes" id="UP000652761">
    <property type="component" value="Unassembled WGS sequence"/>
</dbReference>
<evidence type="ECO:0000313" key="4">
    <source>
        <dbReference type="Proteomes" id="UP000652761"/>
    </source>
</evidence>
<dbReference type="AlphaFoldDB" id="A0A843XHM8"/>
<name>A0A843XHM8_COLES</name>
<keyword evidence="2" id="KW-0732">Signal</keyword>
<feature type="signal peptide" evidence="2">
    <location>
        <begin position="1"/>
        <end position="25"/>
    </location>
</feature>